<feature type="non-terminal residue" evidence="1">
    <location>
        <position position="60"/>
    </location>
</feature>
<organism evidence="1">
    <name type="scientific">uncultured Nocardioides sp</name>
    <dbReference type="NCBI Taxonomy" id="198441"/>
    <lineage>
        <taxon>Bacteria</taxon>
        <taxon>Bacillati</taxon>
        <taxon>Actinomycetota</taxon>
        <taxon>Actinomycetes</taxon>
        <taxon>Propionibacteriales</taxon>
        <taxon>Nocardioidaceae</taxon>
        <taxon>Nocardioides</taxon>
        <taxon>environmental samples</taxon>
    </lineage>
</organism>
<name>A0A6J4N0D9_9ACTN</name>
<reference evidence="1" key="1">
    <citation type="submission" date="2020-02" db="EMBL/GenBank/DDBJ databases">
        <authorList>
            <person name="Meier V. D."/>
        </authorList>
    </citation>
    <scope>NUCLEOTIDE SEQUENCE</scope>
    <source>
        <strain evidence="1">AVDCRST_MAG60</strain>
    </source>
</reference>
<evidence type="ECO:0000313" key="1">
    <source>
        <dbReference type="EMBL" id="CAA9373850.1"/>
    </source>
</evidence>
<proteinExistence type="predicted"/>
<dbReference type="AlphaFoldDB" id="A0A6J4N0D9"/>
<accession>A0A6J4N0D9</accession>
<sequence>AGRCRRVGHGSGHRRCLAGLRRGLPRRLVRRLSGLDGPARRLYAQHGWQLLGPGLIADQV</sequence>
<feature type="non-terminal residue" evidence="1">
    <location>
        <position position="1"/>
    </location>
</feature>
<gene>
    <name evidence="1" type="ORF">AVDCRST_MAG60-298</name>
</gene>
<dbReference type="EMBL" id="CADCUN010000032">
    <property type="protein sequence ID" value="CAA9373850.1"/>
    <property type="molecule type" value="Genomic_DNA"/>
</dbReference>
<protein>
    <submittedName>
        <fullName evidence="1">Uncharacterized protein</fullName>
    </submittedName>
</protein>